<dbReference type="PANTHER" id="PTHR43401:SF2">
    <property type="entry name" value="L-THREONINE 3-DEHYDROGENASE"/>
    <property type="match status" value="1"/>
</dbReference>
<dbReference type="InterPro" id="IPR050129">
    <property type="entry name" value="Zn_alcohol_dh"/>
</dbReference>
<dbReference type="Gene3D" id="3.90.180.10">
    <property type="entry name" value="Medium-chain alcohol dehydrogenases, catalytic domain"/>
    <property type="match status" value="1"/>
</dbReference>
<evidence type="ECO:0000256" key="1">
    <source>
        <dbReference type="ARBA" id="ARBA00023002"/>
    </source>
</evidence>
<keyword evidence="5" id="KW-1185">Reference proteome</keyword>
<accession>A0AAV3S9L6</accession>
<dbReference type="GO" id="GO:0043168">
    <property type="term" value="F:anion binding"/>
    <property type="evidence" value="ECO:0007669"/>
    <property type="project" value="UniProtKB-ARBA"/>
</dbReference>
<evidence type="ECO:0000259" key="2">
    <source>
        <dbReference type="Pfam" id="PF00107"/>
    </source>
</evidence>
<dbReference type="CDD" id="cd08231">
    <property type="entry name" value="MDR_TM0436_like"/>
    <property type="match status" value="1"/>
</dbReference>
<keyword evidence="1" id="KW-0560">Oxidoreductase</keyword>
<evidence type="ECO:0000259" key="3">
    <source>
        <dbReference type="Pfam" id="PF08240"/>
    </source>
</evidence>
<dbReference type="InterPro" id="IPR013154">
    <property type="entry name" value="ADH-like_N"/>
</dbReference>
<dbReference type="Pfam" id="PF00107">
    <property type="entry name" value="ADH_zinc_N"/>
    <property type="match status" value="1"/>
</dbReference>
<dbReference type="InterPro" id="IPR013149">
    <property type="entry name" value="ADH-like_C"/>
</dbReference>
<dbReference type="PANTHER" id="PTHR43401">
    <property type="entry name" value="L-THREONINE 3-DEHYDROGENASE"/>
    <property type="match status" value="1"/>
</dbReference>
<protein>
    <submittedName>
        <fullName evidence="4">Zinc-binding dehydrogenase</fullName>
    </submittedName>
</protein>
<dbReference type="SUPFAM" id="SSF50129">
    <property type="entry name" value="GroES-like"/>
    <property type="match status" value="1"/>
</dbReference>
<feature type="domain" description="Alcohol dehydrogenase-like C-terminal" evidence="2">
    <location>
        <begin position="195"/>
        <end position="318"/>
    </location>
</feature>
<feature type="domain" description="Alcohol dehydrogenase-like N-terminal" evidence="3">
    <location>
        <begin position="34"/>
        <end position="156"/>
    </location>
</feature>
<dbReference type="AlphaFoldDB" id="A0AAV3S9L6"/>
<dbReference type="InterPro" id="IPR036291">
    <property type="entry name" value="NAD(P)-bd_dom_sf"/>
</dbReference>
<sequence length="372" mass="40884">MEHGVPTNTTGRLAYLADERDVEIREYPVPDPEPGALVTEVVRANVCGSELHIWNGEHPLLDRMVLGHEALCRISDLGEGVTTDYNGEPIEEGDHVAPTYFVACGKCAACGRGEFRSCENDLSHWVNHPDEFPHFHGTFATHYYIHPEQHFYKVPENIPDGVAAAANCALTQVLFGLEQVELSYGETVVIQGGGGLGQNAIAVANEFGAETILVEGVDERIERARDFGVDHVIDFREHETVEARADRVAELTDGRGADVGVEVAGVPDAFAEGPHLLRNGARYLEIGNITPGHTTEFDPALLTRKNIEVTPTMHYDPWYLGQGLDFLSRTVDRYPYAELIDAEFDLVDVSTALQKADDREMTRPSLSPGHGD</sequence>
<gene>
    <name evidence="4" type="ORF">GCM10009066_18810</name>
</gene>
<dbReference type="InterPro" id="IPR011032">
    <property type="entry name" value="GroES-like_sf"/>
</dbReference>
<dbReference type="SUPFAM" id="SSF51735">
    <property type="entry name" value="NAD(P)-binding Rossmann-fold domains"/>
    <property type="match status" value="1"/>
</dbReference>
<proteinExistence type="predicted"/>
<dbReference type="EMBL" id="BAAABL010000056">
    <property type="protein sequence ID" value="GAA0305151.1"/>
    <property type="molecule type" value="Genomic_DNA"/>
</dbReference>
<reference evidence="4 5" key="1">
    <citation type="journal article" date="2019" name="Int. J. Syst. Evol. Microbiol.">
        <title>The Global Catalogue of Microorganisms (GCM) 10K type strain sequencing project: providing services to taxonomists for standard genome sequencing and annotation.</title>
        <authorList>
            <consortium name="The Broad Institute Genomics Platform"/>
            <consortium name="The Broad Institute Genome Sequencing Center for Infectious Disease"/>
            <person name="Wu L."/>
            <person name="Ma J."/>
        </authorList>
    </citation>
    <scope>NUCLEOTIDE SEQUENCE [LARGE SCALE GENOMIC DNA]</scope>
    <source>
        <strain evidence="4 5">JCM 16330</strain>
    </source>
</reference>
<dbReference type="GO" id="GO:0016616">
    <property type="term" value="F:oxidoreductase activity, acting on the CH-OH group of donors, NAD or NADP as acceptor"/>
    <property type="evidence" value="ECO:0007669"/>
    <property type="project" value="UniProtKB-ARBA"/>
</dbReference>
<dbReference type="GO" id="GO:0044281">
    <property type="term" value="P:small molecule metabolic process"/>
    <property type="evidence" value="ECO:0007669"/>
    <property type="project" value="UniProtKB-ARBA"/>
</dbReference>
<evidence type="ECO:0000313" key="5">
    <source>
        <dbReference type="Proteomes" id="UP001500837"/>
    </source>
</evidence>
<organism evidence="4 5">
    <name type="scientific">Halarchaeum salinum</name>
    <dbReference type="NCBI Taxonomy" id="489912"/>
    <lineage>
        <taxon>Archaea</taxon>
        <taxon>Methanobacteriati</taxon>
        <taxon>Methanobacteriota</taxon>
        <taxon>Stenosarchaea group</taxon>
        <taxon>Halobacteria</taxon>
        <taxon>Halobacteriales</taxon>
        <taxon>Halobacteriaceae</taxon>
    </lineage>
</organism>
<name>A0AAV3S9L6_9EURY</name>
<evidence type="ECO:0000313" key="4">
    <source>
        <dbReference type="EMBL" id="GAA0305151.1"/>
    </source>
</evidence>
<dbReference type="Pfam" id="PF08240">
    <property type="entry name" value="ADH_N"/>
    <property type="match status" value="1"/>
</dbReference>
<dbReference type="Proteomes" id="UP001500837">
    <property type="component" value="Unassembled WGS sequence"/>
</dbReference>
<dbReference type="GO" id="GO:0051262">
    <property type="term" value="P:protein tetramerization"/>
    <property type="evidence" value="ECO:0007669"/>
    <property type="project" value="UniProtKB-ARBA"/>
</dbReference>
<comment type="caution">
    <text evidence="4">The sequence shown here is derived from an EMBL/GenBank/DDBJ whole genome shotgun (WGS) entry which is preliminary data.</text>
</comment>
<dbReference type="GO" id="GO:0030554">
    <property type="term" value="F:adenyl nucleotide binding"/>
    <property type="evidence" value="ECO:0007669"/>
    <property type="project" value="UniProtKB-ARBA"/>
</dbReference>